<evidence type="ECO:0000313" key="5">
    <source>
        <dbReference type="EMBL" id="WOK06089.1"/>
    </source>
</evidence>
<dbReference type="SMART" id="SM00365">
    <property type="entry name" value="LRR_SD22"/>
    <property type="match status" value="7"/>
</dbReference>
<dbReference type="PROSITE" id="PS51450">
    <property type="entry name" value="LRR"/>
    <property type="match status" value="2"/>
</dbReference>
<evidence type="ECO:0000256" key="1">
    <source>
        <dbReference type="ARBA" id="ARBA00022614"/>
    </source>
</evidence>
<gene>
    <name evidence="5" type="ORF">RT717_23725</name>
</gene>
<evidence type="ECO:0000313" key="6">
    <source>
        <dbReference type="Proteomes" id="UP001302349"/>
    </source>
</evidence>
<evidence type="ECO:0000256" key="3">
    <source>
        <dbReference type="ARBA" id="ARBA00022737"/>
    </source>
</evidence>
<dbReference type="InterPro" id="IPR052595">
    <property type="entry name" value="LRRC69/RLP"/>
</dbReference>
<evidence type="ECO:0000259" key="4">
    <source>
        <dbReference type="PROSITE" id="PS50853"/>
    </source>
</evidence>
<dbReference type="InterPro" id="IPR028994">
    <property type="entry name" value="Integrin_alpha_N"/>
</dbReference>
<dbReference type="SUPFAM" id="SSF69318">
    <property type="entry name" value="Integrin alpha N-terminal domain"/>
    <property type="match status" value="1"/>
</dbReference>
<protein>
    <submittedName>
        <fullName evidence="5">FG-GAP-like repeat-containing protein</fullName>
    </submittedName>
</protein>
<dbReference type="Pfam" id="PF18962">
    <property type="entry name" value="Por_Secre_tail"/>
    <property type="match status" value="1"/>
</dbReference>
<dbReference type="InterPro" id="IPR032675">
    <property type="entry name" value="LRR_dom_sf"/>
</dbReference>
<keyword evidence="2" id="KW-0732">Signal</keyword>
<dbReference type="Gene3D" id="3.80.10.10">
    <property type="entry name" value="Ribonuclease Inhibitor"/>
    <property type="match status" value="4"/>
</dbReference>
<dbReference type="Proteomes" id="UP001302349">
    <property type="component" value="Chromosome"/>
</dbReference>
<dbReference type="InterPro" id="IPR011519">
    <property type="entry name" value="UnbV_ASPIC"/>
</dbReference>
<dbReference type="SUPFAM" id="SSF63829">
    <property type="entry name" value="Calcium-dependent phosphotriesterase"/>
    <property type="match status" value="1"/>
</dbReference>
<sequence>MPTKPNTPKTKYAFLAVATVVFFFLLISKPSHVKAQATYEPDSLVIRELYATLGGATWTSATNWETSASIGTWQGVTTAFDGVTGFNRVTSISLPSNNLIGTLPFSIGTLANLSNLDLSSNSINGNIPVEIGNLTSLASLNLGGNQLTGALPTEIGNLTALVDFQLWNNQLSGPLPTSIGNLTNLTYLDLAPNQFSGTIPTEIGNLVNLGTLWLNNNQFSGDVPASLVNLTSLTALYLQGNSLTNLPDLSGIVSLATLDVSDNNFQFLELEPHTSIASFTYAPQKAFGALNPTELLLRTTEPLTLSFPAVAGTGVTYQWQKNAVDVGGQVATALNIPSFTVLDTGTYTLLANHPTLTLLTLVSQPREAMLANESLFQIDNTNSIFGETVSGVVYGQAWADFDQDGDEDLFIGTLDIGGPGSVNKLYQNNGDGTFTSMSAGAITTDLADVRSATWGDIDNDGYPDLFVPDLGYRIGAPVPATSVIYVNNADNTFTSVPLPVVTDLDNIESGAFGDYDNDGFIDLAVFGSSNVSSPVTLFKNNGDLTFSEVPGAFNLLLGSLGTISWIDIDSDGFLDLFLSETAGRYYFRNNGDGTFTQNTTNPLVTEAITSTRGHSWGDINNDGFVDLVQLSQNPGSQTTFFINDGAGNFASSDDLTRTGTEIIGRTSALEDIDNDGDLDLMVIQSSNEQQVYLNDGLGNFTLVTPLQQSFYTAYTFGSLSVSDFNNDGFTDLVNFSSTNDDAFVHIEDIPRAYTNVTNANNWTKVKLNGVASNRQGIGAKITLVSGAGSRISTVKSGSGFAVSNSMITKFGLGAQTAITSVTVDWPSGNTDVILNPGINQVLTVTENSTVPKGLLAGTKSENSIELKWTPYQFANGGSLYLERATSDAGPFLTVGILSDTISSYSDVGLFANTVYYYRLKHENGLTVSAYSPSVVTATFTTGLPDTWNIQQEFTTPGRLTLLDMAVDSLGNTYLAGNFAGTLFLNGDSIYSNGANDAIVIKVNSTKTIDWIKTFGSPAVDLAIDVAIGPGGSIYVGGYHRGAFTVDSQSAPAPVGGAQDGYVARLSPDGTVTWITTLGAPGDATVNKIATDAAGNAYLAGYYNGDFTFGATTFSGGGGGAALFKVGPDGSKIFARFGTLVGNTRFVNTFNSVAVSGSNVYVTGEVDGQWSFEGTPITPNALRDAVLINYGTDGSLKWVKTMAGPGEEFGNEVVVDAAGNVFWAGDFDGGAATVDAVSVTNSGTGYDIYLTKVNGSDGTVLWGKSAGTANENDTPYSLTTDGNSAFIAGTMGYGATNFDASTLGNGKLFIASYGTDGAVRWVDKSEGSFGLPWGLEYSPVDQGILMTGSFEYTQRFGVTDLTDKGNRNGFLVFHNDSGLPIPAAPGAFQAFATFNGPVSAKWAAVPGIASYSLERADDFLGPYSQIASLPDSVLTYSDASVASGQTYYYRLRSLQGVYSDYTYTEEVFTFSNSLADSWDNTKFFKGRGRENFLDIVTDASGYSYLVGYATDTTTFGALQVTSKGAHDLLAVKLDSLGSPVWAKSFGSTGTDILEGVQIDGQGSVYVTGYYNGAMAIGADSLPALGHTDMITIKLNAANGDVIWAKPAGGSGDSGGLSVAVDSVGNVFVAGYFNGSLTHGATTLNGGGHALLKYDANGAPLLALQGALVSAQTSFVNQFQRVKVNNAGVYVLGKYNNDWTFGGLPATGIGGTDLFVAHYDLAGNIQWLRSIGGTGDDEARDIALDANGDVLVLAFPKSSSISIDTITVSQNGQLNLIAKLSGSTGAGIWGKTFGTPQGSDYPYKIASDPTGFFVAGAMDIEPTQFGGPVVNGGLLYLASFDTNGTIKWADAGEGELYSWAMNYSAYHNAAVVAGGVHFNAQIGSAKFEGVEERDLFFSMHGQSATPLAPAISRAVAANTTSAYIEWTPVVDASSYLVQAKLLSATAFSNVKVVPSDTSQVLVKNLLPDSVYNVRVIAYGQSVSQSAVSAAVNVTMSCGALPLSDGDYLVKYGARKRDGVIIPSEESYAAIYSTGPGTYIVNGLTGGYYKKYFGSAAVIDTLSRVCNVASKSSLTDPTGILASVSSVVYAPDTLWMEYKTASGDWLNLRFFKTASQMDSTDRAAIVKLYDTTGGDTWTNKTNWKSALPVGFWHGIKTSNGRVVEIDLPGNNLIGELPAELFAMDSLRILNLGANQLTGSIPSSITGMKRLEMLYLNDNRIGGEIPDDIGLLQSLSALDLGRNQLIGGLPASIGNLTKLESIFGVMGNQMEGIIPPTIGNLNKLKVLALDANQFDGSIPAEIGNMAALEALYLHQNKLTGALTDSIAKLKSLKSLYLFDNQLEGSVPAGVATMDSLQILILQQNQFTFVPNLTGLASLDTLNISNNKVGFGSIEPNLAVNGFVYSPQGRFGLPLDTLHSAGDPFLFELEMGGSTNSYQWFKDDAEVAGAVEQDYFIASTTENDEGTYFARVANASVPDLVLDTDEYVLKISSRKRDSLALVAIYEGTDGPNWINKTNWLEGELSTWAGVTLKNGRVSQLNLPNNRMVGPMPAAIRDIGELAVINLSNSAPSFDPAIDNQIRFLPDLKRLDSLTSVDLTRNRLGFVSIETNLAALGDKFLFSPQRRFGETRYDSVPVGQAHKVAIEVSGLTNSYQWYFNDQPIEGATKRFHIIDNVNYDKMGSYFVEVKSPKVPDFSIRNRNQNVLATTTISGSINSAFDQSPLTSGVAIVYKIKDGPYDSIAAAQVSPEGAFIAEKIVLGDYIIIAKPDLELFPDALQTYYSSTIDWIQADTLRVRNTVTGLAISLLGTPPPLNGDGVIGGSLESDLPDNTIPDEEARILDRKRVAGAGVSLSRQRFRAKGNEFDYDFVAYTVTDEEGNFSFGTLTDDTYLINIQYPGVPMDQSSDILLTLGTQTDFNEISVAALVTPEGIVVDKVSVKGIAAPFLRDLNVYPNPGDDIINLDYFVRRKVESLNMRVTDMTGRELMLHALPYSQGPQRTAMDISGLTPGMYILVISDEAGSFTETWRIQKK</sequence>
<dbReference type="Pfam" id="PF13517">
    <property type="entry name" value="FG-GAP_3"/>
    <property type="match status" value="3"/>
</dbReference>
<keyword evidence="6" id="KW-1185">Reference proteome</keyword>
<dbReference type="InterPro" id="IPR026444">
    <property type="entry name" value="Secre_tail"/>
</dbReference>
<feature type="domain" description="Fibronectin type-III" evidence="4">
    <location>
        <begin position="850"/>
        <end position="944"/>
    </location>
</feature>
<name>A0ABZ0IPG6_9BACT</name>
<dbReference type="InterPro" id="IPR003591">
    <property type="entry name" value="Leu-rich_rpt_typical-subtyp"/>
</dbReference>
<dbReference type="SMART" id="SM00369">
    <property type="entry name" value="LRR_TYP"/>
    <property type="match status" value="11"/>
</dbReference>
<dbReference type="NCBIfam" id="TIGR04183">
    <property type="entry name" value="Por_Secre_tail"/>
    <property type="match status" value="1"/>
</dbReference>
<keyword evidence="1" id="KW-0433">Leucine-rich repeat</keyword>
<dbReference type="SMART" id="SM00060">
    <property type="entry name" value="FN3"/>
    <property type="match status" value="2"/>
</dbReference>
<dbReference type="SUPFAM" id="SSF52058">
    <property type="entry name" value="L domain-like"/>
    <property type="match status" value="2"/>
</dbReference>
<dbReference type="Gene3D" id="2.80.10.50">
    <property type="match status" value="1"/>
</dbReference>
<reference evidence="5 6" key="1">
    <citation type="journal article" date="2023" name="Microbiol. Resour. Announc.">
        <title>Complete Genome Sequence of Imperialibacter roseus strain P4T.</title>
        <authorList>
            <person name="Tizabi D.R."/>
            <person name="Bachvaroff T."/>
            <person name="Hill R.T."/>
        </authorList>
    </citation>
    <scope>NUCLEOTIDE SEQUENCE [LARGE SCALE GENOMIC DNA]</scope>
    <source>
        <strain evidence="5 6">P4T</strain>
    </source>
</reference>
<evidence type="ECO:0000256" key="2">
    <source>
        <dbReference type="ARBA" id="ARBA00022729"/>
    </source>
</evidence>
<dbReference type="Pfam" id="PF07593">
    <property type="entry name" value="UnbV_ASPIC"/>
    <property type="match status" value="1"/>
</dbReference>
<dbReference type="InterPro" id="IPR013783">
    <property type="entry name" value="Ig-like_fold"/>
</dbReference>
<dbReference type="CDD" id="cd00063">
    <property type="entry name" value="FN3"/>
    <property type="match status" value="2"/>
</dbReference>
<proteinExistence type="predicted"/>
<dbReference type="EMBL" id="CP136051">
    <property type="protein sequence ID" value="WOK06089.1"/>
    <property type="molecule type" value="Genomic_DNA"/>
</dbReference>
<dbReference type="PANTHER" id="PTHR48057">
    <property type="entry name" value="LEUCINE-RICH REPEAT SERINE/THREONINE-PROTEIN KINASE 1"/>
    <property type="match status" value="1"/>
</dbReference>
<keyword evidence="3" id="KW-0677">Repeat</keyword>
<dbReference type="Pfam" id="PF00560">
    <property type="entry name" value="LRR_1"/>
    <property type="match status" value="3"/>
</dbReference>
<dbReference type="Gene3D" id="2.60.40.10">
    <property type="entry name" value="Immunoglobulins"/>
    <property type="match status" value="5"/>
</dbReference>
<dbReference type="InterPro" id="IPR013517">
    <property type="entry name" value="FG-GAP"/>
</dbReference>
<dbReference type="InterPro" id="IPR001611">
    <property type="entry name" value="Leu-rich_rpt"/>
</dbReference>
<dbReference type="InterPro" id="IPR036116">
    <property type="entry name" value="FN3_sf"/>
</dbReference>
<feature type="domain" description="Fibronectin type-III" evidence="4">
    <location>
        <begin position="1906"/>
        <end position="1997"/>
    </location>
</feature>
<dbReference type="Pfam" id="PF13855">
    <property type="entry name" value="LRR_8"/>
    <property type="match status" value="2"/>
</dbReference>
<dbReference type="SUPFAM" id="SSF49265">
    <property type="entry name" value="Fibronectin type III"/>
    <property type="match status" value="2"/>
</dbReference>
<dbReference type="InterPro" id="IPR003961">
    <property type="entry name" value="FN3_dom"/>
</dbReference>
<dbReference type="PROSITE" id="PS50853">
    <property type="entry name" value="FN3"/>
    <property type="match status" value="2"/>
</dbReference>
<dbReference type="RefSeq" id="WP_317488826.1">
    <property type="nucleotide sequence ID" value="NZ_CP136051.1"/>
</dbReference>
<organism evidence="5 6">
    <name type="scientific">Imperialibacter roseus</name>
    <dbReference type="NCBI Taxonomy" id="1324217"/>
    <lineage>
        <taxon>Bacteria</taxon>
        <taxon>Pseudomonadati</taxon>
        <taxon>Bacteroidota</taxon>
        <taxon>Cytophagia</taxon>
        <taxon>Cytophagales</taxon>
        <taxon>Flammeovirgaceae</taxon>
        <taxon>Imperialibacter</taxon>
    </lineage>
</organism>
<accession>A0ABZ0IPG6</accession>
<dbReference type="Gene3D" id="2.130.10.130">
    <property type="entry name" value="Integrin alpha, N-terminal"/>
    <property type="match status" value="2"/>
</dbReference>